<keyword evidence="2" id="KW-1185">Reference proteome</keyword>
<comment type="caution">
    <text evidence="1">The sequence shown here is derived from an EMBL/GenBank/DDBJ whole genome shotgun (WGS) entry which is preliminary data.</text>
</comment>
<evidence type="ECO:0000313" key="1">
    <source>
        <dbReference type="EMBL" id="KAI0496456.1"/>
    </source>
</evidence>
<dbReference type="AlphaFoldDB" id="A0A8T3AIR1"/>
<reference evidence="1" key="1">
    <citation type="journal article" date="2022" name="Front. Genet.">
        <title>Chromosome-Scale Assembly of the Dendrobium nobile Genome Provides Insights Into the Molecular Mechanism of the Biosynthesis of the Medicinal Active Ingredient of Dendrobium.</title>
        <authorList>
            <person name="Xu Q."/>
            <person name="Niu S.-C."/>
            <person name="Li K.-L."/>
            <person name="Zheng P.-J."/>
            <person name="Zhang X.-J."/>
            <person name="Jia Y."/>
            <person name="Liu Y."/>
            <person name="Niu Y.-X."/>
            <person name="Yu L.-H."/>
            <person name="Chen D.-F."/>
            <person name="Zhang G.-Q."/>
        </authorList>
    </citation>
    <scope>NUCLEOTIDE SEQUENCE</scope>
    <source>
        <tissue evidence="1">Leaf</tissue>
    </source>
</reference>
<proteinExistence type="predicted"/>
<name>A0A8T3AIR1_DENNO</name>
<evidence type="ECO:0000313" key="2">
    <source>
        <dbReference type="Proteomes" id="UP000829196"/>
    </source>
</evidence>
<accession>A0A8T3AIR1</accession>
<sequence length="134" mass="15658">MKKAMYIYGPWVLVNNNRKKQILVYKKEMARETFIRHAQLKNTWRPTSKPGNLENTEHQSIKLKETNLAHDNLLIEEGDIINDNVKGIKLDRIESANPDQDYMKGKMVEIAQTLIENKIEQESTFTSNPFKILE</sequence>
<dbReference type="Proteomes" id="UP000829196">
    <property type="component" value="Unassembled WGS sequence"/>
</dbReference>
<dbReference type="EMBL" id="JAGYWB010000016">
    <property type="protein sequence ID" value="KAI0496456.1"/>
    <property type="molecule type" value="Genomic_DNA"/>
</dbReference>
<organism evidence="1 2">
    <name type="scientific">Dendrobium nobile</name>
    <name type="common">Orchid</name>
    <dbReference type="NCBI Taxonomy" id="94219"/>
    <lineage>
        <taxon>Eukaryota</taxon>
        <taxon>Viridiplantae</taxon>
        <taxon>Streptophyta</taxon>
        <taxon>Embryophyta</taxon>
        <taxon>Tracheophyta</taxon>
        <taxon>Spermatophyta</taxon>
        <taxon>Magnoliopsida</taxon>
        <taxon>Liliopsida</taxon>
        <taxon>Asparagales</taxon>
        <taxon>Orchidaceae</taxon>
        <taxon>Epidendroideae</taxon>
        <taxon>Malaxideae</taxon>
        <taxon>Dendrobiinae</taxon>
        <taxon>Dendrobium</taxon>
    </lineage>
</organism>
<gene>
    <name evidence="1" type="ORF">KFK09_022773</name>
</gene>
<protein>
    <submittedName>
        <fullName evidence="1">Uncharacterized protein</fullName>
    </submittedName>
</protein>